<evidence type="ECO:0000313" key="3">
    <source>
        <dbReference type="Proteomes" id="UP001180020"/>
    </source>
</evidence>
<reference evidence="2" key="2">
    <citation type="submission" date="2023-06" db="EMBL/GenBank/DDBJ databases">
        <authorList>
            <person name="Ma L."/>
            <person name="Liu K.-W."/>
            <person name="Li Z."/>
            <person name="Hsiao Y.-Y."/>
            <person name="Qi Y."/>
            <person name="Fu T."/>
            <person name="Tang G."/>
            <person name="Zhang D."/>
            <person name="Sun W.-H."/>
            <person name="Liu D.-K."/>
            <person name="Li Y."/>
            <person name="Chen G.-Z."/>
            <person name="Liu X.-D."/>
            <person name="Liao X.-Y."/>
            <person name="Jiang Y.-T."/>
            <person name="Yu X."/>
            <person name="Hao Y."/>
            <person name="Huang J."/>
            <person name="Zhao X.-W."/>
            <person name="Ke S."/>
            <person name="Chen Y.-Y."/>
            <person name="Wu W.-L."/>
            <person name="Hsu J.-L."/>
            <person name="Lin Y.-F."/>
            <person name="Huang M.-D."/>
            <person name="Li C.-Y."/>
            <person name="Huang L."/>
            <person name="Wang Z.-W."/>
            <person name="Zhao X."/>
            <person name="Zhong W.-Y."/>
            <person name="Peng D.-H."/>
            <person name="Ahmad S."/>
            <person name="Lan S."/>
            <person name="Zhang J.-S."/>
            <person name="Tsai W.-C."/>
            <person name="Van De Peer Y."/>
            <person name="Liu Z.-J."/>
        </authorList>
    </citation>
    <scope>NUCLEOTIDE SEQUENCE</scope>
    <source>
        <strain evidence="2">CP</strain>
        <tissue evidence="2">Leaves</tissue>
    </source>
</reference>
<gene>
    <name evidence="2" type="ORF">QJS10_CPA08g00782</name>
</gene>
<reference evidence="2" key="1">
    <citation type="journal article" date="2023" name="Nat. Commun.">
        <title>Diploid and tetraploid genomes of Acorus and the evolution of monocots.</title>
        <authorList>
            <person name="Ma L."/>
            <person name="Liu K.W."/>
            <person name="Li Z."/>
            <person name="Hsiao Y.Y."/>
            <person name="Qi Y."/>
            <person name="Fu T."/>
            <person name="Tang G.D."/>
            <person name="Zhang D."/>
            <person name="Sun W.H."/>
            <person name="Liu D.K."/>
            <person name="Li Y."/>
            <person name="Chen G.Z."/>
            <person name="Liu X.D."/>
            <person name="Liao X.Y."/>
            <person name="Jiang Y.T."/>
            <person name="Yu X."/>
            <person name="Hao Y."/>
            <person name="Huang J."/>
            <person name="Zhao X.W."/>
            <person name="Ke S."/>
            <person name="Chen Y.Y."/>
            <person name="Wu W.L."/>
            <person name="Hsu J.L."/>
            <person name="Lin Y.F."/>
            <person name="Huang M.D."/>
            <person name="Li C.Y."/>
            <person name="Huang L."/>
            <person name="Wang Z.W."/>
            <person name="Zhao X."/>
            <person name="Zhong W.Y."/>
            <person name="Peng D.H."/>
            <person name="Ahmad S."/>
            <person name="Lan S."/>
            <person name="Zhang J.S."/>
            <person name="Tsai W.C."/>
            <person name="Van de Peer Y."/>
            <person name="Liu Z.J."/>
        </authorList>
    </citation>
    <scope>NUCLEOTIDE SEQUENCE</scope>
    <source>
        <strain evidence="2">CP</strain>
    </source>
</reference>
<proteinExistence type="predicted"/>
<evidence type="ECO:0000256" key="1">
    <source>
        <dbReference type="SAM" id="MobiDB-lite"/>
    </source>
</evidence>
<dbReference type="Proteomes" id="UP001180020">
    <property type="component" value="Unassembled WGS sequence"/>
</dbReference>
<comment type="caution">
    <text evidence="2">The sequence shown here is derived from an EMBL/GenBank/DDBJ whole genome shotgun (WGS) entry which is preliminary data.</text>
</comment>
<dbReference type="EMBL" id="JAUJYO010000008">
    <property type="protein sequence ID" value="KAK1310378.1"/>
    <property type="molecule type" value="Genomic_DNA"/>
</dbReference>
<keyword evidence="3" id="KW-1185">Reference proteome</keyword>
<accession>A0AAV9E9K0</accession>
<dbReference type="PANTHER" id="PTHR34410">
    <property type="entry name" value="INTRON-ENCODED HOMING ENDONUCLEASE, PUTATIVE-RELATED"/>
    <property type="match status" value="1"/>
</dbReference>
<feature type="region of interest" description="Disordered" evidence="1">
    <location>
        <begin position="1"/>
        <end position="35"/>
    </location>
</feature>
<evidence type="ECO:0000313" key="2">
    <source>
        <dbReference type="EMBL" id="KAK1310378.1"/>
    </source>
</evidence>
<protein>
    <submittedName>
        <fullName evidence="2">Uncharacterized protein</fullName>
    </submittedName>
</protein>
<name>A0AAV9E9K0_ACOCL</name>
<sequence>MASDATHVSVGAEGGGPIIPGPFPSSGTGCPPPPRSWNATSGLLAGCGVHDRIGKPVPSVPFVARISCGFMSTDDLRRPLSSPTLCGWGGPRTPRNREECYLVDPASSHMLVSKIKPCMCKRTTAKAFAKDVFINQERKLGDRRRSDTVLVSTINDADQGSVDVAYRTPPAPYEKSKFLGSGGSMVARLKLKGIDGRAPPGVEPAA</sequence>
<dbReference type="PANTHER" id="PTHR34410:SF2">
    <property type="entry name" value="RRNA INTRON-ENCODED HOMING ENDONUCLEASE"/>
    <property type="match status" value="1"/>
</dbReference>
<organism evidence="2 3">
    <name type="scientific">Acorus calamus</name>
    <name type="common">Sweet flag</name>
    <dbReference type="NCBI Taxonomy" id="4465"/>
    <lineage>
        <taxon>Eukaryota</taxon>
        <taxon>Viridiplantae</taxon>
        <taxon>Streptophyta</taxon>
        <taxon>Embryophyta</taxon>
        <taxon>Tracheophyta</taxon>
        <taxon>Spermatophyta</taxon>
        <taxon>Magnoliopsida</taxon>
        <taxon>Liliopsida</taxon>
        <taxon>Acoraceae</taxon>
        <taxon>Acorus</taxon>
    </lineage>
</organism>
<dbReference type="AlphaFoldDB" id="A0AAV9E9K0"/>